<protein>
    <submittedName>
        <fullName evidence="1">PorP/SprF family type IX secretion system membrane protein</fullName>
    </submittedName>
</protein>
<organism evidence="1 2">
    <name type="scientific">Marivirga atlantica</name>
    <dbReference type="NCBI Taxonomy" id="1548457"/>
    <lineage>
        <taxon>Bacteria</taxon>
        <taxon>Pseudomonadati</taxon>
        <taxon>Bacteroidota</taxon>
        <taxon>Cytophagia</taxon>
        <taxon>Cytophagales</taxon>
        <taxon>Marivirgaceae</taxon>
        <taxon>Marivirga</taxon>
    </lineage>
</organism>
<proteinExistence type="predicted"/>
<dbReference type="RefSeq" id="WP_201923297.1">
    <property type="nucleotide sequence ID" value="NZ_JAERQG010000004.1"/>
</dbReference>
<reference evidence="1" key="1">
    <citation type="submission" date="2021-01" db="EMBL/GenBank/DDBJ databases">
        <title>Marivirga sp. nov., isolated from intertidal surface sediments.</title>
        <authorList>
            <person name="Zhang M."/>
        </authorList>
    </citation>
    <scope>NUCLEOTIDE SEQUENCE</scope>
    <source>
        <strain evidence="1">SM1354</strain>
    </source>
</reference>
<sequence>MKTLLKLLILYLLMVILPRHLQAQDAYFSQFYANPVFLNPAFAGSTGQSRAVIAHRRQWAQLSAYTTTSFSYDMPLGESSGMALQALNDIQMDGVIKNAKAGISLSHRLVLNRNQMIGFGLSANYFQKRFDWSNLVFEDQMRSGSNNTYPTEERFGNANNSLFDLGVGAIFSSNNLLAGININHINRPKERFNPESQNAVPVRYTLHAAYTFQQYFFGRKSFNITPSVIYEKQGASDYLNVGAYWSNDILTLGSWYRVNQAMVFTAGLSFNQLGLGYSYDYFLSEANTNFGATNEFTLSYTFSFKQKEKRKYLGKCPDIYKQLK</sequence>
<comment type="caution">
    <text evidence="1">The sequence shown here is derived from an EMBL/GenBank/DDBJ whole genome shotgun (WGS) entry which is preliminary data.</text>
</comment>
<evidence type="ECO:0000313" key="1">
    <source>
        <dbReference type="EMBL" id="MBL0766588.1"/>
    </source>
</evidence>
<dbReference type="Pfam" id="PF11751">
    <property type="entry name" value="PorP_SprF"/>
    <property type="match status" value="1"/>
</dbReference>
<dbReference type="NCBIfam" id="TIGR03519">
    <property type="entry name" value="T9SS_PorP_fam"/>
    <property type="match status" value="1"/>
</dbReference>
<dbReference type="AlphaFoldDB" id="A0A937AN60"/>
<name>A0A937AN60_9BACT</name>
<keyword evidence="2" id="KW-1185">Reference proteome</keyword>
<dbReference type="Proteomes" id="UP000642920">
    <property type="component" value="Unassembled WGS sequence"/>
</dbReference>
<accession>A0A937AN60</accession>
<dbReference type="EMBL" id="JAERQG010000004">
    <property type="protein sequence ID" value="MBL0766588.1"/>
    <property type="molecule type" value="Genomic_DNA"/>
</dbReference>
<gene>
    <name evidence="1" type="ORF">JKP34_15080</name>
</gene>
<dbReference type="InterPro" id="IPR019861">
    <property type="entry name" value="PorP/SprF_Bacteroidetes"/>
</dbReference>
<evidence type="ECO:0000313" key="2">
    <source>
        <dbReference type="Proteomes" id="UP000642920"/>
    </source>
</evidence>